<protein>
    <recommendedName>
        <fullName evidence="4">VWFA domain-containing protein</fullName>
    </recommendedName>
</protein>
<dbReference type="EMBL" id="VOFY01000005">
    <property type="protein sequence ID" value="KAA8593115.1"/>
    <property type="molecule type" value="Genomic_DNA"/>
</dbReference>
<dbReference type="SUPFAM" id="SSF53300">
    <property type="entry name" value="vWA-like"/>
    <property type="match status" value="1"/>
</dbReference>
<sequence length="421" mass="46933">MQPLPVDVRTEPELLCQFEVWTVDILEGQKGSLSAGLLLLLDSITIQRDSGLDVSAPKHGKIDPNNAPHVGGNQWAGGTGGRDTAGLGGKGGPYRLDAGHKVYQVSQVEKDAVPEEVRRAAREMGEKAFKERLKEIDMSEYDAATYERFSNAVRRQVQSLRIILDMTTAAKKSETGSELQRDPMALCSVGMGGRKCAKGKERQWLKNQALGELDDAKIIDGLTGEKAIYKRRGEQDPELGSPQQKPKRLRVLADVSGSMYRFNGVDGRLERSMEAVCMVMEALESYEHKFKYDIIGHSGDGYDIELVRADKVPKNNKERLKVLKTMHAHSQFCMSGDYTLEGTDASIKEVAREEADEHFVVVLSDANLERYGIRPERFAQVLTSDPQPTASRLERRSHELTDLQDDNDPLLTVESRNTEEE</sequence>
<dbReference type="AlphaFoldDB" id="A0A5J5DID0"/>
<dbReference type="GO" id="GO:0005737">
    <property type="term" value="C:cytoplasm"/>
    <property type="evidence" value="ECO:0007669"/>
    <property type="project" value="TreeGrafter"/>
</dbReference>
<evidence type="ECO:0008006" key="4">
    <source>
        <dbReference type="Google" id="ProtNLM"/>
    </source>
</evidence>
<accession>A0A5J5DID0</accession>
<feature type="region of interest" description="Disordered" evidence="1">
    <location>
        <begin position="385"/>
        <end position="421"/>
    </location>
</feature>
<feature type="compositionally biased region" description="Gly residues" evidence="1">
    <location>
        <begin position="74"/>
        <end position="91"/>
    </location>
</feature>
<dbReference type="PANTHER" id="PTHR21610:SF9">
    <property type="entry name" value="VON WILLEBRAND FACTOR A DOMAIN-CONTAINING PROTEIN 8"/>
    <property type="match status" value="1"/>
</dbReference>
<feature type="region of interest" description="Disordered" evidence="1">
    <location>
        <begin position="59"/>
        <end position="91"/>
    </location>
</feature>
<reference evidence="2 3" key="1">
    <citation type="submission" date="2019-08" db="EMBL/GenBank/DDBJ databases">
        <title>A chromosome-level genome assembly, high-density linkage maps, and genome scans reveal the genomic architecture of hybrid incompatibilities underlying speciation via character displacement in darters (Percidae: Etheostominae).</title>
        <authorList>
            <person name="Moran R.L."/>
            <person name="Catchen J.M."/>
            <person name="Fuller R.C."/>
        </authorList>
    </citation>
    <scope>NUCLEOTIDE SEQUENCE [LARGE SCALE GENOMIC DNA]</scope>
    <source>
        <strain evidence="2">EspeVRDwgs_2016</strain>
        <tissue evidence="2">Muscle</tissue>
    </source>
</reference>
<evidence type="ECO:0000313" key="2">
    <source>
        <dbReference type="EMBL" id="KAA8593115.1"/>
    </source>
</evidence>
<evidence type="ECO:0000256" key="1">
    <source>
        <dbReference type="SAM" id="MobiDB-lite"/>
    </source>
</evidence>
<comment type="caution">
    <text evidence="2">The sequence shown here is derived from an EMBL/GenBank/DDBJ whole genome shotgun (WGS) entry which is preliminary data.</text>
</comment>
<dbReference type="InterPro" id="IPR036465">
    <property type="entry name" value="vWFA_dom_sf"/>
</dbReference>
<dbReference type="InterPro" id="IPR039891">
    <property type="entry name" value="VWA8"/>
</dbReference>
<proteinExistence type="predicted"/>
<evidence type="ECO:0000313" key="3">
    <source>
        <dbReference type="Proteomes" id="UP000327493"/>
    </source>
</evidence>
<keyword evidence="3" id="KW-1185">Reference proteome</keyword>
<dbReference type="PANTHER" id="PTHR21610">
    <property type="entry name" value="VON WILLEBRAND FACTOR A DOMAIN-CONTAINING PROTEIN 8"/>
    <property type="match status" value="1"/>
</dbReference>
<name>A0A5J5DID0_9PERO</name>
<feature type="compositionally biased region" description="Basic and acidic residues" evidence="1">
    <location>
        <begin position="392"/>
        <end position="401"/>
    </location>
</feature>
<dbReference type="Proteomes" id="UP000327493">
    <property type="component" value="Chromosome 5"/>
</dbReference>
<organism evidence="2 3">
    <name type="scientific">Etheostoma spectabile</name>
    <name type="common">orangethroat darter</name>
    <dbReference type="NCBI Taxonomy" id="54343"/>
    <lineage>
        <taxon>Eukaryota</taxon>
        <taxon>Metazoa</taxon>
        <taxon>Chordata</taxon>
        <taxon>Craniata</taxon>
        <taxon>Vertebrata</taxon>
        <taxon>Euteleostomi</taxon>
        <taxon>Actinopterygii</taxon>
        <taxon>Neopterygii</taxon>
        <taxon>Teleostei</taxon>
        <taxon>Neoteleostei</taxon>
        <taxon>Acanthomorphata</taxon>
        <taxon>Eupercaria</taxon>
        <taxon>Perciformes</taxon>
        <taxon>Percoidei</taxon>
        <taxon>Percidae</taxon>
        <taxon>Etheostomatinae</taxon>
        <taxon>Etheostoma</taxon>
    </lineage>
</organism>
<gene>
    <name evidence="2" type="ORF">FQN60_018570</name>
</gene>